<organism evidence="2 3">
    <name type="scientific">Saccharopolyspora phatthalungensis</name>
    <dbReference type="NCBI Taxonomy" id="664693"/>
    <lineage>
        <taxon>Bacteria</taxon>
        <taxon>Bacillati</taxon>
        <taxon>Actinomycetota</taxon>
        <taxon>Actinomycetes</taxon>
        <taxon>Pseudonocardiales</taxon>
        <taxon>Pseudonocardiaceae</taxon>
        <taxon>Saccharopolyspora</taxon>
    </lineage>
</organism>
<proteinExistence type="predicted"/>
<dbReference type="Proteomes" id="UP000584374">
    <property type="component" value="Unassembled WGS sequence"/>
</dbReference>
<feature type="compositionally biased region" description="Basic and acidic residues" evidence="1">
    <location>
        <begin position="19"/>
        <end position="34"/>
    </location>
</feature>
<dbReference type="EMBL" id="JACHIW010000002">
    <property type="protein sequence ID" value="MBB5158340.1"/>
    <property type="molecule type" value="Genomic_DNA"/>
</dbReference>
<dbReference type="RefSeq" id="WP_184730042.1">
    <property type="nucleotide sequence ID" value="NZ_JACHIW010000002.1"/>
</dbReference>
<dbReference type="AlphaFoldDB" id="A0A840QEQ0"/>
<evidence type="ECO:0000313" key="3">
    <source>
        <dbReference type="Proteomes" id="UP000584374"/>
    </source>
</evidence>
<keyword evidence="3" id="KW-1185">Reference proteome</keyword>
<evidence type="ECO:0000256" key="1">
    <source>
        <dbReference type="SAM" id="MobiDB-lite"/>
    </source>
</evidence>
<gene>
    <name evidence="2" type="ORF">BJ970_005939</name>
</gene>
<reference evidence="2 3" key="1">
    <citation type="submission" date="2020-08" db="EMBL/GenBank/DDBJ databases">
        <title>Sequencing the genomes of 1000 actinobacteria strains.</title>
        <authorList>
            <person name="Klenk H.-P."/>
        </authorList>
    </citation>
    <scope>NUCLEOTIDE SEQUENCE [LARGE SCALE GENOMIC DNA]</scope>
    <source>
        <strain evidence="2 3">DSM 45584</strain>
    </source>
</reference>
<feature type="region of interest" description="Disordered" evidence="1">
    <location>
        <begin position="1"/>
        <end position="51"/>
    </location>
</feature>
<comment type="caution">
    <text evidence="2">The sequence shown here is derived from an EMBL/GenBank/DDBJ whole genome shotgun (WGS) entry which is preliminary data.</text>
</comment>
<protein>
    <submittedName>
        <fullName evidence="2">Uncharacterized protein</fullName>
    </submittedName>
</protein>
<evidence type="ECO:0000313" key="2">
    <source>
        <dbReference type="EMBL" id="MBB5158340.1"/>
    </source>
</evidence>
<name>A0A840QEQ0_9PSEU</name>
<accession>A0A840QEQ0</accession>
<sequence length="51" mass="5972">MTLADYFAAPHQRTGPFDVEPRELHLPTHDRTEADPDFDEFDESHLIRGYD</sequence>